<dbReference type="Gene3D" id="3.40.50.140">
    <property type="match status" value="1"/>
</dbReference>
<comment type="subunit">
    <text evidence="8">Monomer.</text>
</comment>
<feature type="region of interest" description="Interaction with DNA" evidence="8">
    <location>
        <begin position="174"/>
        <end position="179"/>
    </location>
</feature>
<dbReference type="EMBL" id="BAABRV010000005">
    <property type="protein sequence ID" value="GAA5533831.1"/>
    <property type="molecule type" value="Genomic_DNA"/>
</dbReference>
<evidence type="ECO:0000256" key="9">
    <source>
        <dbReference type="SAM" id="MobiDB-lite"/>
    </source>
</evidence>
<comment type="catalytic activity">
    <reaction evidence="1 8">
        <text>ATP-independent breakage of single-stranded DNA, followed by passage and rejoining.</text>
        <dbReference type="EC" id="5.6.2.1"/>
    </reaction>
</comment>
<comment type="caution">
    <text evidence="12">The sequence shown here is derived from an EMBL/GenBank/DDBJ whole genome shotgun (WGS) entry which is preliminary data.</text>
</comment>
<dbReference type="InterPro" id="IPR028612">
    <property type="entry name" value="Topoisom_1_IA"/>
</dbReference>
<dbReference type="CDD" id="cd00186">
    <property type="entry name" value="TOP1Ac"/>
    <property type="match status" value="1"/>
</dbReference>
<dbReference type="InterPro" id="IPR013824">
    <property type="entry name" value="Topo_IA_cen_sub1"/>
</dbReference>
<sequence length="686" mass="74045">MKLLIVESPAKAKKIQGYLGAGWKVLACLGHVRDLPASKEDVPDKHKGLPWARLGINVEEGYAPLYVTRKGKSKTIQELKAAAKRAEQVFLAADPDREGESIAWHLSVLLGLGKNAQRITYQEITQAALRKAVEQPRPIDFRLVAAQETRRALDRLAGYGVSPLLWASVGGAQSAGRVQSAALMLLAQREQARLAFVPAGYWRVTARVGSQPPFQAVVVAVRDTPLATAASFDAQGQVKAGLNVMQLDAVKAEQLVTYLNRQQASVQQVEVTPVTRKPPAPFTTSTLQQAANARLKLGAAEVTKLAQSLYEGGFLTYIRTDSPALSDEALQLAREAVATRFGRDALPPSPRQYATRNANAQEAHEAIRPAGKFLPPADTGLAGDELALYTLVYERTLASQMRDALGEKTSIVLQAGVVTLAASGTRLLEKGFTALYDDTEKDEEDQVLPTLTVGAAFPLSNAKAEEKRSTPPARHTEGKFVQLMEKAGIGRPSTYGNTLDTLLKRGYIAVRNRQLHVTPLGLLIAGYLLKQVPQLVDVKFTATMEADLDRIAEGALTRTAYLDAVWKEQLAPAIDRAARTPPRVQVPHLPAVFEARAGQVYLNAQGRAAPVPEGLLPEDLTEQAVGEVLAGTWKGPRKGRASGADTRQRAESGKQATGGKRGGEGRTSTRKRASGTQARTTRRKTS</sequence>
<dbReference type="InterPro" id="IPR013826">
    <property type="entry name" value="Topo_IA_cen_sub3"/>
</dbReference>
<dbReference type="SMART" id="SM00437">
    <property type="entry name" value="TOP1Ac"/>
    <property type="match status" value="1"/>
</dbReference>
<evidence type="ECO:0000259" key="10">
    <source>
        <dbReference type="PROSITE" id="PS50880"/>
    </source>
</evidence>
<dbReference type="Pfam" id="PF01131">
    <property type="entry name" value="Topoisom_bac"/>
    <property type="match status" value="1"/>
</dbReference>
<comment type="similarity">
    <text evidence="2 8">Belongs to the type IA topoisomerase family.</text>
</comment>
<dbReference type="Gene3D" id="1.10.460.10">
    <property type="entry name" value="Topoisomerase I, domain 2"/>
    <property type="match status" value="1"/>
</dbReference>
<dbReference type="InterPro" id="IPR003602">
    <property type="entry name" value="Topo_IA_DNA-bd_dom"/>
</dbReference>
<dbReference type="PANTHER" id="PTHR42785:SF1">
    <property type="entry name" value="DNA TOPOISOMERASE"/>
    <property type="match status" value="1"/>
</dbReference>
<evidence type="ECO:0000256" key="2">
    <source>
        <dbReference type="ARBA" id="ARBA00009446"/>
    </source>
</evidence>
<evidence type="ECO:0000256" key="3">
    <source>
        <dbReference type="ARBA" id="ARBA00022723"/>
    </source>
</evidence>
<dbReference type="SMART" id="SM00493">
    <property type="entry name" value="TOPRIM"/>
    <property type="match status" value="1"/>
</dbReference>
<feature type="site" description="Interaction with DNA" evidence="8">
    <location>
        <position position="31"/>
    </location>
</feature>
<feature type="active site" description="O-(5'-phospho-DNA)-tyrosine intermediate" evidence="8">
    <location>
        <position position="317"/>
    </location>
</feature>
<feature type="site" description="Interaction with DNA" evidence="8">
    <location>
        <position position="150"/>
    </location>
</feature>
<evidence type="ECO:0000256" key="1">
    <source>
        <dbReference type="ARBA" id="ARBA00000213"/>
    </source>
</evidence>
<dbReference type="EC" id="5.6.2.1" evidence="8"/>
<evidence type="ECO:0000256" key="8">
    <source>
        <dbReference type="HAMAP-Rule" id="MF_00952"/>
    </source>
</evidence>
<feature type="site" description="Interaction with DNA" evidence="8">
    <location>
        <position position="319"/>
    </location>
</feature>
<keyword evidence="4" id="KW-0460">Magnesium</keyword>
<dbReference type="SUPFAM" id="SSF56712">
    <property type="entry name" value="Prokaryotic type I DNA topoisomerase"/>
    <property type="match status" value="1"/>
</dbReference>
<feature type="site" description="Interaction with DNA" evidence="8">
    <location>
        <position position="505"/>
    </location>
</feature>
<dbReference type="InterPro" id="IPR003601">
    <property type="entry name" value="Topo_IA_2"/>
</dbReference>
<dbReference type="Gene3D" id="1.10.290.10">
    <property type="entry name" value="Topoisomerase I, domain 4"/>
    <property type="match status" value="1"/>
</dbReference>
<evidence type="ECO:0000256" key="6">
    <source>
        <dbReference type="ARBA" id="ARBA00023125"/>
    </source>
</evidence>
<evidence type="ECO:0000256" key="5">
    <source>
        <dbReference type="ARBA" id="ARBA00023029"/>
    </source>
</evidence>
<dbReference type="Pfam" id="PF01751">
    <property type="entry name" value="Toprim"/>
    <property type="match status" value="1"/>
</dbReference>
<evidence type="ECO:0000256" key="4">
    <source>
        <dbReference type="ARBA" id="ARBA00022842"/>
    </source>
</evidence>
<feature type="site" description="Interaction with DNA" evidence="8">
    <location>
        <position position="151"/>
    </location>
</feature>
<feature type="site" description="Interaction with DNA" evidence="8">
    <location>
        <position position="154"/>
    </location>
</feature>
<dbReference type="Gene3D" id="2.70.20.10">
    <property type="entry name" value="Topoisomerase I, domain 3"/>
    <property type="match status" value="1"/>
</dbReference>
<dbReference type="PRINTS" id="PR00417">
    <property type="entry name" value="PRTPISMRASEI"/>
</dbReference>
<evidence type="ECO:0000313" key="13">
    <source>
        <dbReference type="Proteomes" id="UP001404956"/>
    </source>
</evidence>
<dbReference type="RefSeq" id="WP_345454596.1">
    <property type="nucleotide sequence ID" value="NZ_BAABRV010000005.1"/>
</dbReference>
<dbReference type="InterPro" id="IPR000380">
    <property type="entry name" value="Topo_IA"/>
</dbReference>
<proteinExistence type="inferred from homology"/>
<dbReference type="PROSITE" id="PS52039">
    <property type="entry name" value="TOPO_IA_2"/>
    <property type="match status" value="1"/>
</dbReference>
<keyword evidence="7 8" id="KW-0413">Isomerase</keyword>
<dbReference type="PROSITE" id="PS00396">
    <property type="entry name" value="TOPO_IA_1"/>
    <property type="match status" value="1"/>
</dbReference>
<keyword evidence="5 8" id="KW-0799">Topoisomerase</keyword>
<dbReference type="PROSITE" id="PS50880">
    <property type="entry name" value="TOPRIM"/>
    <property type="match status" value="1"/>
</dbReference>
<comment type="function">
    <text evidence="8">Releases the supercoiling and torsional tension of DNA, which is introduced during the DNA replication and transcription, by transiently cleaving and rejoining one strand of the DNA duplex. Introduces a single-strand break via transesterification at a target site in duplex DNA. The scissile phosphodiester is attacked by the catalytic tyrosine of the enzyme, resulting in the formation of a DNA-(5'-phosphotyrosyl)-enzyme intermediate and the expulsion of a 3'-OH DNA strand. The free DNA strand then undergoes passage around the unbroken strand, thus removing DNA supercoils. Finally, in the religation step, the DNA 3'-OH attacks the covalent intermediate to expel the active-site tyrosine and restore the DNA phosphodiester backbone.</text>
</comment>
<dbReference type="InterPro" id="IPR023406">
    <property type="entry name" value="Topo_IA_AS"/>
</dbReference>
<dbReference type="Proteomes" id="UP001404956">
    <property type="component" value="Unassembled WGS sequence"/>
</dbReference>
<accession>A0ABP9XH13</accession>
<gene>
    <name evidence="12" type="primary">topA_1</name>
    <name evidence="8" type="synonym">topA</name>
    <name evidence="12" type="ORF">Dalu01_02239</name>
</gene>
<reference evidence="12 13" key="1">
    <citation type="submission" date="2024-02" db="EMBL/GenBank/DDBJ databases">
        <title>Deinococcus aluminii NBRC 112889.</title>
        <authorList>
            <person name="Ichikawa N."/>
            <person name="Katano-Makiyama Y."/>
            <person name="Hidaka K."/>
        </authorList>
    </citation>
    <scope>NUCLEOTIDE SEQUENCE [LARGE SCALE GENOMIC DNA]</scope>
    <source>
        <strain evidence="12 13">NBRC 112889</strain>
    </source>
</reference>
<feature type="region of interest" description="Disordered" evidence="9">
    <location>
        <begin position="628"/>
        <end position="686"/>
    </location>
</feature>
<evidence type="ECO:0000256" key="7">
    <source>
        <dbReference type="ARBA" id="ARBA00023235"/>
    </source>
</evidence>
<evidence type="ECO:0000259" key="11">
    <source>
        <dbReference type="PROSITE" id="PS52039"/>
    </source>
</evidence>
<dbReference type="CDD" id="cd03363">
    <property type="entry name" value="TOPRIM_TopoIA_TopoI"/>
    <property type="match status" value="1"/>
</dbReference>
<feature type="site" description="Interaction with DNA" evidence="8">
    <location>
        <position position="159"/>
    </location>
</feature>
<feature type="site" description="Interaction with DNA" evidence="8">
    <location>
        <position position="166"/>
    </location>
</feature>
<dbReference type="HAMAP" id="MF_00952">
    <property type="entry name" value="Topoisom_1_prok"/>
    <property type="match status" value="1"/>
</dbReference>
<dbReference type="InterPro" id="IPR023405">
    <property type="entry name" value="Topo_IA_core_domain"/>
</dbReference>
<dbReference type="NCBIfam" id="TIGR01051">
    <property type="entry name" value="topA_bact"/>
    <property type="match status" value="1"/>
</dbReference>
<keyword evidence="13" id="KW-1185">Reference proteome</keyword>
<dbReference type="InterPro" id="IPR006171">
    <property type="entry name" value="TOPRIM_dom"/>
</dbReference>
<evidence type="ECO:0000313" key="12">
    <source>
        <dbReference type="EMBL" id="GAA5533831.1"/>
    </source>
</evidence>
<dbReference type="InterPro" id="IPR034149">
    <property type="entry name" value="TOPRIM_TopoI"/>
</dbReference>
<dbReference type="InterPro" id="IPR013825">
    <property type="entry name" value="Topo_IA_cen_sub2"/>
</dbReference>
<dbReference type="InterPro" id="IPR013497">
    <property type="entry name" value="Topo_IA_cen"/>
</dbReference>
<feature type="domain" description="Topo IA-type catalytic" evidence="11">
    <location>
        <begin position="140"/>
        <end position="574"/>
    </location>
</feature>
<dbReference type="SMART" id="SM00436">
    <property type="entry name" value="TOP1Bc"/>
    <property type="match status" value="1"/>
</dbReference>
<keyword evidence="3" id="KW-0479">Metal-binding</keyword>
<protein>
    <recommendedName>
        <fullName evidence="8">DNA topoisomerase 1</fullName>
        <ecNumber evidence="8">5.6.2.1</ecNumber>
    </recommendedName>
    <alternativeName>
        <fullName evidence="8">DNA topoisomerase I</fullName>
    </alternativeName>
</protein>
<name>A0ABP9XH13_9DEIO</name>
<dbReference type="InterPro" id="IPR005733">
    <property type="entry name" value="TopoI_bac-type"/>
</dbReference>
<keyword evidence="6 8" id="KW-0238">DNA-binding</keyword>
<organism evidence="12 13">
    <name type="scientific">Deinococcus aluminii</name>
    <dbReference type="NCBI Taxonomy" id="1656885"/>
    <lineage>
        <taxon>Bacteria</taxon>
        <taxon>Thermotogati</taxon>
        <taxon>Deinococcota</taxon>
        <taxon>Deinococci</taxon>
        <taxon>Deinococcales</taxon>
        <taxon>Deinococcaceae</taxon>
        <taxon>Deinococcus</taxon>
    </lineage>
</organism>
<dbReference type="PANTHER" id="PTHR42785">
    <property type="entry name" value="DNA TOPOISOMERASE, TYPE IA, CORE"/>
    <property type="match status" value="1"/>
</dbReference>
<feature type="domain" description="Toprim" evidence="10">
    <location>
        <begin position="1"/>
        <end position="124"/>
    </location>
</feature>